<name>A0AAN8ELA7_9EURO</name>
<dbReference type="EMBL" id="JAKLMC020000005">
    <property type="protein sequence ID" value="KAK5956365.1"/>
    <property type="molecule type" value="Genomic_DNA"/>
</dbReference>
<dbReference type="InterPro" id="IPR052178">
    <property type="entry name" value="Sec_Metab_Biosynth_SDR"/>
</dbReference>
<dbReference type="FunFam" id="3.40.50.720:FF:000084">
    <property type="entry name" value="Short-chain dehydrogenase reductase"/>
    <property type="match status" value="1"/>
</dbReference>
<evidence type="ECO:0000256" key="2">
    <source>
        <dbReference type="ARBA" id="ARBA00022857"/>
    </source>
</evidence>
<dbReference type="SUPFAM" id="SSF51735">
    <property type="entry name" value="NAD(P)-binding Rossmann-fold domains"/>
    <property type="match status" value="1"/>
</dbReference>
<accession>A0AAN8ELA7</accession>
<dbReference type="AlphaFoldDB" id="A0AAN8ELA7"/>
<keyword evidence="3" id="KW-0560">Oxidoreductase</keyword>
<organism evidence="4 5">
    <name type="scientific">Knufia fluminis</name>
    <dbReference type="NCBI Taxonomy" id="191047"/>
    <lineage>
        <taxon>Eukaryota</taxon>
        <taxon>Fungi</taxon>
        <taxon>Dikarya</taxon>
        <taxon>Ascomycota</taxon>
        <taxon>Pezizomycotina</taxon>
        <taxon>Eurotiomycetes</taxon>
        <taxon>Chaetothyriomycetidae</taxon>
        <taxon>Chaetothyriales</taxon>
        <taxon>Trichomeriaceae</taxon>
        <taxon>Knufia</taxon>
    </lineage>
</organism>
<evidence type="ECO:0000313" key="4">
    <source>
        <dbReference type="EMBL" id="KAK5956365.1"/>
    </source>
</evidence>
<protein>
    <submittedName>
        <fullName evidence="4">Uncharacterized protein</fullName>
    </submittedName>
</protein>
<dbReference type="Proteomes" id="UP001316803">
    <property type="component" value="Unassembled WGS sequence"/>
</dbReference>
<dbReference type="InterPro" id="IPR036291">
    <property type="entry name" value="NAD(P)-bd_dom_sf"/>
</dbReference>
<dbReference type="PRINTS" id="PR00080">
    <property type="entry name" value="SDRFAMILY"/>
</dbReference>
<dbReference type="InterPro" id="IPR002347">
    <property type="entry name" value="SDR_fam"/>
</dbReference>
<dbReference type="PANTHER" id="PTHR43618:SF3">
    <property type="entry name" value="NAD(P)-BINDING PROTEIN"/>
    <property type="match status" value="1"/>
</dbReference>
<evidence type="ECO:0000256" key="1">
    <source>
        <dbReference type="ARBA" id="ARBA00006484"/>
    </source>
</evidence>
<evidence type="ECO:0000256" key="3">
    <source>
        <dbReference type="ARBA" id="ARBA00023002"/>
    </source>
</evidence>
<dbReference type="Gene3D" id="3.40.50.720">
    <property type="entry name" value="NAD(P)-binding Rossmann-like Domain"/>
    <property type="match status" value="1"/>
</dbReference>
<proteinExistence type="inferred from homology"/>
<evidence type="ECO:0000313" key="5">
    <source>
        <dbReference type="Proteomes" id="UP001316803"/>
    </source>
</evidence>
<keyword evidence="2" id="KW-0521">NADP</keyword>
<dbReference type="PRINTS" id="PR00081">
    <property type="entry name" value="GDHRDH"/>
</dbReference>
<comment type="caution">
    <text evidence="4">The sequence shown here is derived from an EMBL/GenBank/DDBJ whole genome shotgun (WGS) entry which is preliminary data.</text>
</comment>
<sequence length="282" mass="29472">MSEFTSNFNNFFRLDGKVALVTGGSRGLGLHTATAFLLAGAKLVIITARKAEGAQGINQAVERLNALPGITGRAVGIAANVAQLEDTQRLLGEIQKITSKLDILVANAGATWGGPFEPTPDWSSQKILDLNVRGVFNLARLFAPMLEAAGTSEDPSRIIVVSSIAGTHVPHTGDNGTIMYSVSKAAAHHLARNLAVELGPRNITVNTVAPGFFPSKLANGLIEILGGEEVLTKANPRQRLGIPDDIAAVMLFLAGPGGNYVNGVDIPLDGGNRLVQGSLAKL</sequence>
<dbReference type="PANTHER" id="PTHR43618">
    <property type="entry name" value="7-ALPHA-HYDROXYSTEROID DEHYDROGENASE"/>
    <property type="match status" value="1"/>
</dbReference>
<comment type="similarity">
    <text evidence="1">Belongs to the short-chain dehydrogenases/reductases (SDR) family.</text>
</comment>
<reference evidence="4 5" key="1">
    <citation type="submission" date="2022-12" db="EMBL/GenBank/DDBJ databases">
        <title>Genomic features and morphological characterization of a novel Knufia sp. strain isolated from spacecraft assembly facility.</title>
        <authorList>
            <person name="Teixeira M."/>
            <person name="Chander A.M."/>
            <person name="Stajich J.E."/>
            <person name="Venkateswaran K."/>
        </authorList>
    </citation>
    <scope>NUCLEOTIDE SEQUENCE [LARGE SCALE GENOMIC DNA]</scope>
    <source>
        <strain evidence="4 5">FJI-L2-BK-P2</strain>
    </source>
</reference>
<dbReference type="Pfam" id="PF13561">
    <property type="entry name" value="adh_short_C2"/>
    <property type="match status" value="1"/>
</dbReference>
<dbReference type="GO" id="GO:0016491">
    <property type="term" value="F:oxidoreductase activity"/>
    <property type="evidence" value="ECO:0007669"/>
    <property type="project" value="UniProtKB-KW"/>
</dbReference>
<keyword evidence="5" id="KW-1185">Reference proteome</keyword>
<gene>
    <name evidence="4" type="ORF">OHC33_002942</name>
</gene>